<evidence type="ECO:0000313" key="1">
    <source>
        <dbReference type="EMBL" id="KRL26150.1"/>
    </source>
</evidence>
<dbReference type="OrthoDB" id="2300425at2"/>
<accession>A0A0R1P1E7</accession>
<protein>
    <submittedName>
        <fullName evidence="1">Uncharacterized protein</fullName>
    </submittedName>
</protein>
<sequence length="125" mass="14649">MMDENKFRQQAPWAIPSNAQFSEDHRVGYRQISFHWEDAGWQYNARWHQQLPTATLITYPSWQLSRVLPGKGFGPAAHQRREEVLVGDQWLPMRQIRYCALRLAKGVATSQELMLLKRAHVRASF</sequence>
<evidence type="ECO:0000313" key="2">
    <source>
        <dbReference type="Proteomes" id="UP000051445"/>
    </source>
</evidence>
<dbReference type="Proteomes" id="UP000051445">
    <property type="component" value="Unassembled WGS sequence"/>
</dbReference>
<comment type="caution">
    <text evidence="1">The sequence shown here is derived from an EMBL/GenBank/DDBJ whole genome shotgun (WGS) entry which is preliminary data.</text>
</comment>
<dbReference type="AlphaFoldDB" id="A0A0R1P1E7"/>
<dbReference type="EMBL" id="AZER01000024">
    <property type="protein sequence ID" value="KRL26150.1"/>
    <property type="molecule type" value="Genomic_DNA"/>
</dbReference>
<proteinExistence type="predicted"/>
<organism evidence="1 2">
    <name type="scientific">Limosilactobacillus frumenti DSM 13145</name>
    <dbReference type="NCBI Taxonomy" id="1423746"/>
    <lineage>
        <taxon>Bacteria</taxon>
        <taxon>Bacillati</taxon>
        <taxon>Bacillota</taxon>
        <taxon>Bacilli</taxon>
        <taxon>Lactobacillales</taxon>
        <taxon>Lactobacillaceae</taxon>
        <taxon>Limosilactobacillus</taxon>
    </lineage>
</organism>
<dbReference type="STRING" id="1423746.FD27_GL001287"/>
<gene>
    <name evidence="1" type="ORF">FD27_GL001287</name>
</gene>
<reference evidence="1 2" key="1">
    <citation type="journal article" date="2015" name="Genome Announc.">
        <title>Expanding the biotechnology potential of lactobacilli through comparative genomics of 213 strains and associated genera.</title>
        <authorList>
            <person name="Sun Z."/>
            <person name="Harris H.M."/>
            <person name="McCann A."/>
            <person name="Guo C."/>
            <person name="Argimon S."/>
            <person name="Zhang W."/>
            <person name="Yang X."/>
            <person name="Jeffery I.B."/>
            <person name="Cooney J.C."/>
            <person name="Kagawa T.F."/>
            <person name="Liu W."/>
            <person name="Song Y."/>
            <person name="Salvetti E."/>
            <person name="Wrobel A."/>
            <person name="Rasinkangas P."/>
            <person name="Parkhill J."/>
            <person name="Rea M.C."/>
            <person name="O'Sullivan O."/>
            <person name="Ritari J."/>
            <person name="Douillard F.P."/>
            <person name="Paul Ross R."/>
            <person name="Yang R."/>
            <person name="Briner A.E."/>
            <person name="Felis G.E."/>
            <person name="de Vos W.M."/>
            <person name="Barrangou R."/>
            <person name="Klaenhammer T.R."/>
            <person name="Caufield P.W."/>
            <person name="Cui Y."/>
            <person name="Zhang H."/>
            <person name="O'Toole P.W."/>
        </authorList>
    </citation>
    <scope>NUCLEOTIDE SEQUENCE [LARGE SCALE GENOMIC DNA]</scope>
    <source>
        <strain evidence="1 2">DSM 13145</strain>
    </source>
</reference>
<dbReference type="RefSeq" id="WP_057752183.1">
    <property type="nucleotide sequence ID" value="NZ_AZER01000024.1"/>
</dbReference>
<dbReference type="PATRIC" id="fig|1423746.3.peg.1312"/>
<name>A0A0R1P1E7_9LACO</name>
<keyword evidence="2" id="KW-1185">Reference proteome</keyword>